<reference evidence="3 4" key="1">
    <citation type="submission" date="2014-01" db="EMBL/GenBank/DDBJ databases">
        <title>Full genme sequencing of cellulolytic bacterium Gynuella sunshinyii YC6258T gen. nov., sp. nov.</title>
        <authorList>
            <person name="Khan H."/>
            <person name="Chung E.J."/>
            <person name="Chung Y.R."/>
        </authorList>
    </citation>
    <scope>NUCLEOTIDE SEQUENCE [LARGE SCALE GENOMIC DNA]</scope>
    <source>
        <strain evidence="3 4">YC6258</strain>
    </source>
</reference>
<dbReference type="Proteomes" id="UP000032266">
    <property type="component" value="Chromosome"/>
</dbReference>
<gene>
    <name evidence="3" type="ORF">YC6258_04259</name>
</gene>
<dbReference type="Pfam" id="PF10988">
    <property type="entry name" value="DUF2807"/>
    <property type="match status" value="1"/>
</dbReference>
<feature type="signal peptide" evidence="1">
    <location>
        <begin position="1"/>
        <end position="22"/>
    </location>
</feature>
<name>A0A0C5VSJ8_9GAMM</name>
<feature type="chain" id="PRO_5002194752" description="Putative auto-transporter adhesin head GIN domain-containing protein" evidence="1">
    <location>
        <begin position="23"/>
        <end position="235"/>
    </location>
</feature>
<dbReference type="Gene3D" id="2.160.20.120">
    <property type="match status" value="1"/>
</dbReference>
<organism evidence="3 4">
    <name type="scientific">Gynuella sunshinyii YC6258</name>
    <dbReference type="NCBI Taxonomy" id="1445510"/>
    <lineage>
        <taxon>Bacteria</taxon>
        <taxon>Pseudomonadati</taxon>
        <taxon>Pseudomonadota</taxon>
        <taxon>Gammaproteobacteria</taxon>
        <taxon>Oceanospirillales</taxon>
        <taxon>Saccharospirillaceae</taxon>
        <taxon>Gynuella</taxon>
    </lineage>
</organism>
<dbReference type="KEGG" id="gsn:YC6258_04259"/>
<evidence type="ECO:0000259" key="2">
    <source>
        <dbReference type="Pfam" id="PF10988"/>
    </source>
</evidence>
<accession>A0A0C5VSJ8</accession>
<dbReference type="HOGENOM" id="CLU_1178877_0_0_6"/>
<sequence>MRQAVYTLLFILALLFSGYSHALCADSTETDITKEYRLLTANKLSISGVFYLELVQGDSYKLEVLTKPSVMEAFKFRTSRDRLTITPGRCKNDLISYRLTVIHLDEMDLQGSFTINTPLPLETENLELDISGDVRGHIRAKTSLIDISTTGDVLLEVSGETDHLQLAVLGNGSIDAARLKARTANLNIWGNGIETVNVWEFLKVLARGSTLVQYYGHPLLDQTIRNNAYIRALDE</sequence>
<evidence type="ECO:0000313" key="4">
    <source>
        <dbReference type="Proteomes" id="UP000032266"/>
    </source>
</evidence>
<feature type="domain" description="Putative auto-transporter adhesin head GIN" evidence="2">
    <location>
        <begin position="42"/>
        <end position="218"/>
    </location>
</feature>
<keyword evidence="1" id="KW-0732">Signal</keyword>
<dbReference type="RefSeq" id="WP_044618338.1">
    <property type="nucleotide sequence ID" value="NZ_CP007142.1"/>
</dbReference>
<dbReference type="InterPro" id="IPR021255">
    <property type="entry name" value="DUF2807"/>
</dbReference>
<evidence type="ECO:0000313" key="3">
    <source>
        <dbReference type="EMBL" id="AJQ96293.1"/>
    </source>
</evidence>
<dbReference type="EMBL" id="CP007142">
    <property type="protein sequence ID" value="AJQ96293.1"/>
    <property type="molecule type" value="Genomic_DNA"/>
</dbReference>
<keyword evidence="4" id="KW-1185">Reference proteome</keyword>
<dbReference type="OrthoDB" id="5585143at2"/>
<proteinExistence type="predicted"/>
<evidence type="ECO:0000256" key="1">
    <source>
        <dbReference type="SAM" id="SignalP"/>
    </source>
</evidence>
<protein>
    <recommendedName>
        <fullName evidence="2">Putative auto-transporter adhesin head GIN domain-containing protein</fullName>
    </recommendedName>
</protein>
<dbReference type="STRING" id="1445510.YC6258_04259"/>
<dbReference type="AlphaFoldDB" id="A0A0C5VSJ8"/>